<dbReference type="RefSeq" id="WP_062281834.1">
    <property type="nucleotide sequence ID" value="NZ_DF968181.1"/>
</dbReference>
<dbReference type="Proteomes" id="UP000053370">
    <property type="component" value="Unassembled WGS sequence"/>
</dbReference>
<proteinExistence type="predicted"/>
<feature type="domain" description="Amidohydrolase-related" evidence="2">
    <location>
        <begin position="56"/>
        <end position="415"/>
    </location>
</feature>
<keyword evidence="1" id="KW-0378">Hydrolase</keyword>
<dbReference type="STRING" id="1678840.ATC1_131147"/>
<dbReference type="NCBIfam" id="NF005540">
    <property type="entry name" value="PRK07203.1"/>
    <property type="match status" value="1"/>
</dbReference>
<protein>
    <submittedName>
        <fullName evidence="3">Cytosine/adenosine deaminase</fullName>
    </submittedName>
</protein>
<accession>A0A0S7BRW5</accession>
<dbReference type="GO" id="GO:0016810">
    <property type="term" value="F:hydrolase activity, acting on carbon-nitrogen (but not peptide) bonds"/>
    <property type="evidence" value="ECO:0007669"/>
    <property type="project" value="InterPro"/>
</dbReference>
<dbReference type="PANTHER" id="PTHR43794">
    <property type="entry name" value="AMINOHYDROLASE SSNA-RELATED"/>
    <property type="match status" value="1"/>
</dbReference>
<gene>
    <name evidence="3" type="ORF">ATC1_131147</name>
</gene>
<dbReference type="InterPro" id="IPR050287">
    <property type="entry name" value="MTA/SAH_deaminase"/>
</dbReference>
<name>A0A0S7BRW5_9CHLR</name>
<evidence type="ECO:0000259" key="2">
    <source>
        <dbReference type="Pfam" id="PF01979"/>
    </source>
</evidence>
<dbReference type="Pfam" id="PF01979">
    <property type="entry name" value="Amidohydro_1"/>
    <property type="match status" value="1"/>
</dbReference>
<dbReference type="InterPro" id="IPR032466">
    <property type="entry name" value="Metal_Hydrolase"/>
</dbReference>
<keyword evidence="4" id="KW-1185">Reference proteome</keyword>
<reference evidence="3" key="1">
    <citation type="journal article" date="2015" name="Genome Announc.">
        <title>Draft Genome Sequence of Anaerolineae Strain TC1, a Novel Isolate from a Methanogenic Wastewater Treatment System.</title>
        <authorList>
            <person name="Matsuura N."/>
            <person name="Tourlousse D.M."/>
            <person name="Sun L."/>
            <person name="Toyonaga M."/>
            <person name="Kuroda K."/>
            <person name="Ohashi A."/>
            <person name="Cruz R."/>
            <person name="Yamaguchi T."/>
            <person name="Sekiguchi Y."/>
        </authorList>
    </citation>
    <scope>NUCLEOTIDE SEQUENCE [LARGE SCALE GENOMIC DNA]</scope>
    <source>
        <strain evidence="3">TC1</strain>
    </source>
</reference>
<dbReference type="AlphaFoldDB" id="A0A0S7BRW5"/>
<dbReference type="InterPro" id="IPR011059">
    <property type="entry name" value="Metal-dep_hydrolase_composite"/>
</dbReference>
<evidence type="ECO:0000313" key="3">
    <source>
        <dbReference type="EMBL" id="GAP41163.1"/>
    </source>
</evidence>
<dbReference type="PANTHER" id="PTHR43794:SF11">
    <property type="entry name" value="AMIDOHYDROLASE-RELATED DOMAIN-CONTAINING PROTEIN"/>
    <property type="match status" value="1"/>
</dbReference>
<dbReference type="OrthoDB" id="9807210at2"/>
<dbReference type="SUPFAM" id="SSF51556">
    <property type="entry name" value="Metallo-dependent hydrolases"/>
    <property type="match status" value="1"/>
</dbReference>
<evidence type="ECO:0000256" key="1">
    <source>
        <dbReference type="ARBA" id="ARBA00022801"/>
    </source>
</evidence>
<evidence type="ECO:0000313" key="4">
    <source>
        <dbReference type="Proteomes" id="UP000053370"/>
    </source>
</evidence>
<organism evidence="3">
    <name type="scientific">Flexilinea flocculi</name>
    <dbReference type="NCBI Taxonomy" id="1678840"/>
    <lineage>
        <taxon>Bacteria</taxon>
        <taxon>Bacillati</taxon>
        <taxon>Chloroflexota</taxon>
        <taxon>Anaerolineae</taxon>
        <taxon>Anaerolineales</taxon>
        <taxon>Anaerolineaceae</taxon>
        <taxon>Flexilinea</taxon>
    </lineage>
</organism>
<dbReference type="InterPro" id="IPR006680">
    <property type="entry name" value="Amidohydro-rel"/>
</dbReference>
<dbReference type="SUPFAM" id="SSF51338">
    <property type="entry name" value="Composite domain of metallo-dependent hydrolases"/>
    <property type="match status" value="1"/>
</dbReference>
<sequence>MLIYNAKVVTWEKPNQIHDNYAVYIQGNLIKEIGPSSELLKKYPAEDKIDADEQLLMPGSICAHTHFYGAYSRGMGIPGVPSKDFPENLENLWFKLDRSLDEESTRLSAQIFAIDAIKAGCTTLFDHHASPEFIDGSLDVIADVIDKSGLRASLCYEVTDRNGKNGTKAGIRENVRFLTSLKAGKNLGGRLAGAFGIHACLTVDEETLEDCAAAIPDGFGFHIHLAESQEDEWDSLYRFGARCGQRLYQHHILGDRTIVAHAVHVDAREMELLKETGTWISHQPRSNMNNAVGAAQVESMLADGMKVCLGNDGFTFDMWSEWKTAYFLQKVIHRDPRRMNGYDVQEMAIYNNAKLAGQAFGFGDQFGTITVNAPADLILVDYKPFTDLNPGNIPWHIIFGFREAMITTTIVDGKVLMLNRELTTMDEKAICARSREKCPEVWRRFSELHGVK</sequence>
<dbReference type="EMBL" id="DF968181">
    <property type="protein sequence ID" value="GAP41163.1"/>
    <property type="molecule type" value="Genomic_DNA"/>
</dbReference>
<dbReference type="Gene3D" id="3.20.20.140">
    <property type="entry name" value="Metal-dependent hydrolases"/>
    <property type="match status" value="1"/>
</dbReference>
<dbReference type="Gene3D" id="2.30.40.10">
    <property type="entry name" value="Urease, subunit C, domain 1"/>
    <property type="match status" value="1"/>
</dbReference>